<proteinExistence type="predicted"/>
<organism evidence="2 3">
    <name type="scientific">Candidatus Iainarchaeum sp</name>
    <dbReference type="NCBI Taxonomy" id="3101447"/>
    <lineage>
        <taxon>Archaea</taxon>
        <taxon>Candidatus Iainarchaeota</taxon>
        <taxon>Candidatus Iainarchaeia</taxon>
        <taxon>Candidatus Iainarchaeales</taxon>
        <taxon>Candidatus Iainarchaeaceae</taxon>
        <taxon>Candidatus Iainarchaeum</taxon>
    </lineage>
</organism>
<dbReference type="AlphaFoldDB" id="A0A7J4IVJ0"/>
<protein>
    <submittedName>
        <fullName evidence="2">Uncharacterized protein</fullName>
    </submittedName>
</protein>
<dbReference type="EMBL" id="DUFG01000015">
    <property type="protein sequence ID" value="HIH08265.1"/>
    <property type="molecule type" value="Genomic_DNA"/>
</dbReference>
<evidence type="ECO:0000313" key="2">
    <source>
        <dbReference type="EMBL" id="HIH08265.1"/>
    </source>
</evidence>
<sequence length="60" mass="6974">MGFLDKFMGKKEEQQEEAPQGKYGEECSVCGKRGTEKKWMGQYFHKRCLRGLKKGAKKMI</sequence>
<name>A0A7J4IVJ0_9ARCH</name>
<gene>
    <name evidence="2" type="ORF">HA237_02755</name>
</gene>
<comment type="caution">
    <text evidence="2">The sequence shown here is derived from an EMBL/GenBank/DDBJ whole genome shotgun (WGS) entry which is preliminary data.</text>
</comment>
<reference evidence="3" key="1">
    <citation type="journal article" date="2020" name="bioRxiv">
        <title>A rank-normalized archaeal taxonomy based on genome phylogeny resolves widespread incomplete and uneven classifications.</title>
        <authorList>
            <person name="Rinke C."/>
            <person name="Chuvochina M."/>
            <person name="Mussig A.J."/>
            <person name="Chaumeil P.-A."/>
            <person name="Waite D.W."/>
            <person name="Whitman W.B."/>
            <person name="Parks D.H."/>
            <person name="Hugenholtz P."/>
        </authorList>
    </citation>
    <scope>NUCLEOTIDE SEQUENCE [LARGE SCALE GENOMIC DNA]</scope>
</reference>
<evidence type="ECO:0000313" key="3">
    <source>
        <dbReference type="Proteomes" id="UP000577419"/>
    </source>
</evidence>
<evidence type="ECO:0000256" key="1">
    <source>
        <dbReference type="SAM" id="MobiDB-lite"/>
    </source>
</evidence>
<accession>A0A7J4IVJ0</accession>
<dbReference type="Proteomes" id="UP000577419">
    <property type="component" value="Unassembled WGS sequence"/>
</dbReference>
<feature type="region of interest" description="Disordered" evidence="1">
    <location>
        <begin position="1"/>
        <end position="22"/>
    </location>
</feature>